<feature type="compositionally biased region" description="Basic and acidic residues" evidence="2">
    <location>
        <begin position="1234"/>
        <end position="1250"/>
    </location>
</feature>
<feature type="compositionally biased region" description="Low complexity" evidence="2">
    <location>
        <begin position="1594"/>
        <end position="1609"/>
    </location>
</feature>
<dbReference type="GO" id="GO:0061630">
    <property type="term" value="F:ubiquitin protein ligase activity"/>
    <property type="evidence" value="ECO:0007669"/>
    <property type="project" value="TreeGrafter"/>
</dbReference>
<keyword evidence="3" id="KW-1133">Transmembrane helix</keyword>
<feature type="compositionally biased region" description="Acidic residues" evidence="2">
    <location>
        <begin position="830"/>
        <end position="840"/>
    </location>
</feature>
<evidence type="ECO:0000256" key="2">
    <source>
        <dbReference type="SAM" id="MobiDB-lite"/>
    </source>
</evidence>
<proteinExistence type="predicted"/>
<feature type="region of interest" description="Disordered" evidence="2">
    <location>
        <begin position="212"/>
        <end position="234"/>
    </location>
</feature>
<dbReference type="Pfam" id="PF06025">
    <property type="entry name" value="DUF913"/>
    <property type="match status" value="1"/>
</dbReference>
<feature type="region of interest" description="Disordered" evidence="2">
    <location>
        <begin position="1431"/>
        <end position="1609"/>
    </location>
</feature>
<organism evidence="6">
    <name type="scientific">Aceria tosichella</name>
    <name type="common">wheat curl mite</name>
    <dbReference type="NCBI Taxonomy" id="561515"/>
    <lineage>
        <taxon>Eukaryota</taxon>
        <taxon>Metazoa</taxon>
        <taxon>Ecdysozoa</taxon>
        <taxon>Arthropoda</taxon>
        <taxon>Chelicerata</taxon>
        <taxon>Arachnida</taxon>
        <taxon>Acari</taxon>
        <taxon>Acariformes</taxon>
        <taxon>Trombidiformes</taxon>
        <taxon>Prostigmata</taxon>
        <taxon>Eupodina</taxon>
        <taxon>Eriophyoidea</taxon>
        <taxon>Eriophyidae</taxon>
        <taxon>Eriophyinae</taxon>
        <taxon>Aceriini</taxon>
        <taxon>Aceria</taxon>
    </lineage>
</organism>
<feature type="region of interest" description="Disordered" evidence="2">
    <location>
        <begin position="1202"/>
        <end position="1250"/>
    </location>
</feature>
<dbReference type="GO" id="GO:0006511">
    <property type="term" value="P:ubiquitin-dependent protein catabolic process"/>
    <property type="evidence" value="ECO:0007669"/>
    <property type="project" value="TreeGrafter"/>
</dbReference>
<feature type="compositionally biased region" description="Basic residues" evidence="2">
    <location>
        <begin position="1221"/>
        <end position="1230"/>
    </location>
</feature>
<protein>
    <submittedName>
        <fullName evidence="6">E3 ubiquitin-protein ligase HUWE1</fullName>
    </submittedName>
</protein>
<evidence type="ECO:0000259" key="4">
    <source>
        <dbReference type="Pfam" id="PF06012"/>
    </source>
</evidence>
<evidence type="ECO:0000259" key="5">
    <source>
        <dbReference type="Pfam" id="PF06025"/>
    </source>
</evidence>
<dbReference type="InterPro" id="IPR010309">
    <property type="entry name" value="E3_Ub_ligase_DUF908"/>
</dbReference>
<sequence length="1609" mass="177128">MKIDRTKLKRSSSEVPADCKALIDKLKNCNQEQLLNELKQIKSWTCGKCELYHWVDLLDVFDDILGECCAKQHENQWTLPCDSPQMDPKKKELLMHIISFTALLIEHSFSRHLYSSMDHLITLLSSSDMQIVLSVLGLLFVFSKRSNFIGKLSIEKRQELLTRLSYLAESWGGKENGFGLAECCKDLPMSAYPSSATTLHFEYYTDHGSIKNQVPSQSTSTYTEPTAPTTNLCPAPQSYSQALRQPRRTASTNQQGNPSSCDYVADKKSISVIHIDNVDQIKGESIANIMERLVATYNVPRDKQMQLFTHLRLAHCFSDPVQRIQCVQARLQAMSIIIYCAPATTQEIGTQLLYNGFIEELVDILQLEGNDFIDIKSAALRTLTSVVHLDRNSRLSTIIDATETSSYHGFLPVLVRNCIQSLINDDNKFPIPYATALFSFLYHLASYEKGGEALVSCGMMESLLKIISWRGTELEHITFVTRSVRVIDLITNIDMTVFQSQSGLNIFVERLENEVKICRKELCDESDDVEMNQTMDETSSDSQQPMDVDSPKTPTNLGNSEMNNDESQSSSTSVQHAAPQHSRAQQNPSAPRDIQCYTQRAALLKSMLNFLKKAIQDSTFSDCIRHLMDGSLPKSLRHIISNASYYGSSLFLLSMELVSTYVFQEPALLSSLQESQLTKDILDAILDKPLPPTREILAALPNTFSALCLNNAGLQAFQARKPFEKIFRVLISPEYLPAMRRRKADLANDTATNLGNSMDELMRHQPSLRADVVSAIINLLKELCELGDNPTYTCCTKVSSKSNESATNPVNIDIRSIQQNNTINETAVFTDDEDEDDEDSASPPVGSNRDAPAAIKSPAKPPVAPQADSVKTPVPLIDYILNVMRFVDAILTNNSTDDHVREFLRQDGLVPLLRLMRLKNLPIDFPNTQACGGISSVCRSILALARDPKVVQEALRSLDGVLDELQVLHKPLESVGGSVLLEEYGQIASNTNISDPVVLSNLTPLLHSMSAAHAYVVMFSCINRSNHLETRNICINHWGKDRGLEVLKKMSRLYMALVWESTVLINITKPTIPQVNLKSAQPPSAPNENYGIAQLDRLPVISLPNENDSEDPQQQQQQQQSHQSNQSKIIATGQARDSASLVGATGENLRVAVGDTTNGSSTKRSKTEKSSRLIRKQKRQQQQEDLLKLNSGTVTQPLMTRLQSGGNLLRRKSSVGPSKAGGHRSKKKTTAHQNHGETLDRGPAPIEHKSSTTNLFEPLAPIDTSNCLNGTTSATSVTADLVRAQSAAADAPTSGGGGSAGGPGGSSAAVATAAAAAAAAAAASSQAPSVTEGNISAQIAAAAASALERQRRRGERISSILEPRYDKKQPGAEYPIFVSHDLNPILKDLAQLVRKHWKCNYIECSAASNWNIRPIISELTRALECNNRLSNSSSGISMSADDSERSQQTGRRSGGGELQYELASRGQHRSRRHRHNYHYRRHHLGPTNESGESDDVWSSDDDDYDDDDGDDDDDDDYDLYDSSISSSSDDTSSCDFISSDNSDDDDDDDDDDDEDQDNNGSSNEQDAASRTETGGASRGSILQRIRRREGTGGDTAAGATTTMTRCAIM</sequence>
<dbReference type="EMBL" id="GGYP01006554">
    <property type="protein sequence ID" value="MDE51325.1"/>
    <property type="molecule type" value="Transcribed_RNA"/>
</dbReference>
<feature type="region of interest" description="Disordered" evidence="2">
    <location>
        <begin position="1152"/>
        <end position="1183"/>
    </location>
</feature>
<feature type="compositionally biased region" description="Low complexity" evidence="2">
    <location>
        <begin position="218"/>
        <end position="230"/>
    </location>
</feature>
<accession>A0A6G1SLG6</accession>
<feature type="region of interest" description="Disordered" evidence="2">
    <location>
        <begin position="1102"/>
        <end position="1139"/>
    </location>
</feature>
<evidence type="ECO:0000313" key="6">
    <source>
        <dbReference type="EMBL" id="MDE51325.1"/>
    </source>
</evidence>
<dbReference type="Pfam" id="PF06012">
    <property type="entry name" value="DUF908"/>
    <property type="match status" value="1"/>
</dbReference>
<feature type="compositionally biased region" description="Basic residues" evidence="2">
    <location>
        <begin position="1466"/>
        <end position="1484"/>
    </location>
</feature>
<feature type="transmembrane region" description="Helical" evidence="3">
    <location>
        <begin position="120"/>
        <end position="142"/>
    </location>
</feature>
<gene>
    <name evidence="6" type="primary">HUWE1_0</name>
    <name evidence="6" type="ORF">g.9136</name>
</gene>
<dbReference type="GO" id="GO:0005737">
    <property type="term" value="C:cytoplasm"/>
    <property type="evidence" value="ECO:0007669"/>
    <property type="project" value="TreeGrafter"/>
</dbReference>
<feature type="region of interest" description="Disordered" evidence="2">
    <location>
        <begin position="533"/>
        <end position="592"/>
    </location>
</feature>
<feature type="compositionally biased region" description="Polar residues" evidence="2">
    <location>
        <begin position="533"/>
        <end position="545"/>
    </location>
</feature>
<evidence type="ECO:0000256" key="3">
    <source>
        <dbReference type="SAM" id="Phobius"/>
    </source>
</evidence>
<feature type="compositionally biased region" description="Polar residues" evidence="2">
    <location>
        <begin position="552"/>
        <end position="575"/>
    </location>
</feature>
<keyword evidence="3" id="KW-0472">Membrane</keyword>
<dbReference type="PANTHER" id="PTHR11254:SF67">
    <property type="entry name" value="E3 UBIQUITIN-PROTEIN LIGASE HUWE1"/>
    <property type="match status" value="1"/>
</dbReference>
<keyword evidence="3" id="KW-0812">Transmembrane</keyword>
<dbReference type="PANTHER" id="PTHR11254">
    <property type="entry name" value="HECT DOMAIN UBIQUITIN-PROTEIN LIGASE"/>
    <property type="match status" value="1"/>
</dbReference>
<name>A0A6G1SLG6_9ACAR</name>
<feature type="compositionally biased region" description="Low complexity" evidence="2">
    <location>
        <begin position="1520"/>
        <end position="1540"/>
    </location>
</feature>
<feature type="compositionally biased region" description="Polar residues" evidence="2">
    <location>
        <begin position="797"/>
        <end position="827"/>
    </location>
</feature>
<feature type="compositionally biased region" description="Acidic residues" evidence="2">
    <location>
        <begin position="1541"/>
        <end position="1557"/>
    </location>
</feature>
<evidence type="ECO:0000256" key="1">
    <source>
        <dbReference type="ARBA" id="ARBA00022679"/>
    </source>
</evidence>
<dbReference type="SUPFAM" id="SSF48371">
    <property type="entry name" value="ARM repeat"/>
    <property type="match status" value="1"/>
</dbReference>
<dbReference type="InterPro" id="IPR050409">
    <property type="entry name" value="E3_ubiq-protein_ligase"/>
</dbReference>
<feature type="compositionally biased region" description="Acidic residues" evidence="2">
    <location>
        <begin position="1491"/>
        <end position="1519"/>
    </location>
</feature>
<feature type="region of interest" description="Disordered" evidence="2">
    <location>
        <begin position="797"/>
        <end position="868"/>
    </location>
</feature>
<dbReference type="GO" id="GO:0005634">
    <property type="term" value="C:nucleus"/>
    <property type="evidence" value="ECO:0007669"/>
    <property type="project" value="TreeGrafter"/>
</dbReference>
<reference evidence="6" key="1">
    <citation type="submission" date="2018-10" db="EMBL/GenBank/DDBJ databases">
        <title>Transcriptome assembly of Aceria tosichella (Wheat curl mite) Type 2.</title>
        <authorList>
            <person name="Scully E.D."/>
            <person name="Geib S.M."/>
            <person name="Palmer N.A."/>
            <person name="Gupta A.K."/>
            <person name="Sarath G."/>
            <person name="Tatineni S."/>
        </authorList>
    </citation>
    <scope>NUCLEOTIDE SEQUENCE</scope>
    <source>
        <strain evidence="6">LincolnNE</strain>
    </source>
</reference>
<dbReference type="InterPro" id="IPR010314">
    <property type="entry name" value="E3_Ub_ligase_DUF913"/>
</dbReference>
<keyword evidence="1" id="KW-0808">Transferase</keyword>
<feature type="domain" description="DUF908" evidence="4">
    <location>
        <begin position="90"/>
        <end position="419"/>
    </location>
</feature>
<dbReference type="InterPro" id="IPR016024">
    <property type="entry name" value="ARM-type_fold"/>
</dbReference>
<feature type="compositionally biased region" description="Low complexity" evidence="2">
    <location>
        <begin position="1113"/>
        <end position="1127"/>
    </location>
</feature>
<dbReference type="GO" id="GO:0000209">
    <property type="term" value="P:protein polyubiquitination"/>
    <property type="evidence" value="ECO:0007669"/>
    <property type="project" value="TreeGrafter"/>
</dbReference>
<feature type="domain" description="DUF913" evidence="5">
    <location>
        <begin position="482"/>
        <end position="924"/>
    </location>
</feature>
<feature type="compositionally biased region" description="Polar residues" evidence="2">
    <location>
        <begin position="1564"/>
        <end position="1574"/>
    </location>
</feature>
<feature type="compositionally biased region" description="Low complexity" evidence="2">
    <location>
        <begin position="1431"/>
        <end position="1451"/>
    </location>
</feature>